<dbReference type="InterPro" id="IPR047565">
    <property type="entry name" value="Alpha-macroglob_thiol-ester_cl"/>
</dbReference>
<evidence type="ECO:0000256" key="1">
    <source>
        <dbReference type="ARBA" id="ARBA00023157"/>
    </source>
</evidence>
<dbReference type="InterPro" id="IPR013783">
    <property type="entry name" value="Ig-like_fold"/>
</dbReference>
<name>A0A5A9PJI3_9TELE</name>
<dbReference type="PROSITE" id="PS00477">
    <property type="entry name" value="ALPHA_2_MACROGLOBULIN"/>
    <property type="match status" value="1"/>
</dbReference>
<feature type="domain" description="Alpha-2-macroglobulin bait region" evidence="2">
    <location>
        <begin position="28"/>
        <end position="162"/>
    </location>
</feature>
<dbReference type="Gene3D" id="1.20.50.70">
    <property type="match status" value="1"/>
</dbReference>
<dbReference type="Gene3D" id="1.50.10.20">
    <property type="match status" value="2"/>
</dbReference>
<accession>A0A5A9PJI3</accession>
<dbReference type="PANTHER" id="PTHR11412:SF81">
    <property type="entry name" value="COMPLEMENT C3"/>
    <property type="match status" value="1"/>
</dbReference>
<dbReference type="Gene3D" id="2.60.40.1930">
    <property type="match status" value="1"/>
</dbReference>
<dbReference type="Gene3D" id="6.20.50.160">
    <property type="match status" value="1"/>
</dbReference>
<dbReference type="InterPro" id="IPR011625">
    <property type="entry name" value="A2M_N_BRD"/>
</dbReference>
<evidence type="ECO:0000259" key="2">
    <source>
        <dbReference type="SMART" id="SM01359"/>
    </source>
</evidence>
<dbReference type="Gene3D" id="2.40.50.120">
    <property type="match status" value="1"/>
</dbReference>
<dbReference type="Proteomes" id="UP000324632">
    <property type="component" value="Chromosome 4"/>
</dbReference>
<dbReference type="EMBL" id="SOYY01000004">
    <property type="protein sequence ID" value="KAA0721792.1"/>
    <property type="molecule type" value="Genomic_DNA"/>
</dbReference>
<dbReference type="Pfam" id="PF07678">
    <property type="entry name" value="TED_complement"/>
    <property type="match status" value="2"/>
</dbReference>
<proteinExistence type="predicted"/>
<dbReference type="Gene3D" id="2.60.40.10">
    <property type="entry name" value="Immunoglobulins"/>
    <property type="match status" value="1"/>
</dbReference>
<dbReference type="Pfam" id="PF21308">
    <property type="entry name" value="C3_CUB2"/>
    <property type="match status" value="1"/>
</dbReference>
<keyword evidence="4" id="KW-1185">Reference proteome</keyword>
<dbReference type="SMART" id="SM01419">
    <property type="entry name" value="Thiol-ester_cl"/>
    <property type="match status" value="1"/>
</dbReference>
<gene>
    <name evidence="3" type="ORF">E1301_Tti020231</name>
</gene>
<dbReference type="InterPro" id="IPR050473">
    <property type="entry name" value="A2M/Complement_sys"/>
</dbReference>
<dbReference type="InterPro" id="IPR048848">
    <property type="entry name" value="C3_CUB2"/>
</dbReference>
<dbReference type="InterPro" id="IPR011626">
    <property type="entry name" value="Alpha-macroglobulin_TED"/>
</dbReference>
<sequence>MRSLKGNGAELKSASVTLTSDKNYQSLVEIEVPGNAYTFQKGVQQYAVLQAHFPQKLLEKQVLLTFQTGHIFIQTDKTIYTPDSTDMVPSFRFVTYYHVGSNEGVSDSVWVDVKDMLMGSLKVEVRDPLNIYAPDEKFGLKLTRDPGAKVGLVAVDKGVYVLNNNRLTQSKIWDVVEKQDTGCTAGSGREDMQVFSGAGLLFESSTAGGTGEMGEFVNSDSIVTRTLFPESWLWEEVRVELKETEDVCSLARNKGRYQIKVTVDAKSSRSVPFVIIPLAFGRHSIEVKAAVAGRGGDGMKKDLLVGSEGVLTKLGENLRLSPSKKGKQKHGRTHKQRLLNDTITQFLCETGGQHVQVIKSLILKDQAPNTPAVTYITGTGDPISITIEKAISGAAMGSLVIQPGGCGEQNMIGLTMPVIATHYLDRANQWHTVSAGLRQRALTYITRDGSHWPVPGSIYFSLEATAYALLAFVKAKDFQRAAPIVTWLNNQRQYNGGYGTTQATIMVFQAVAEYRIQVKDVKLLNMEVTIQVAGSQLPVVWRFNQENGHLTQQRREITIIAKGSGEASVTVVTEYYAKAKEKNTECKNFELELMFEKENRVTYSGASERYKLTINTSGQYALGERTWLEHWPSKDESNTSAELKEKYNGMLSLQHDLLFGCPKP</sequence>
<dbReference type="Pfam" id="PF07703">
    <property type="entry name" value="A2M_BRD"/>
    <property type="match status" value="1"/>
</dbReference>
<dbReference type="PANTHER" id="PTHR11412">
    <property type="entry name" value="MACROGLOBULIN / COMPLEMENT"/>
    <property type="match status" value="1"/>
</dbReference>
<dbReference type="GO" id="GO:0005615">
    <property type="term" value="C:extracellular space"/>
    <property type="evidence" value="ECO:0007669"/>
    <property type="project" value="InterPro"/>
</dbReference>
<dbReference type="AlphaFoldDB" id="A0A5A9PJI3"/>
<organism evidence="3 4">
    <name type="scientific">Triplophysa tibetana</name>
    <dbReference type="NCBI Taxonomy" id="1572043"/>
    <lineage>
        <taxon>Eukaryota</taxon>
        <taxon>Metazoa</taxon>
        <taxon>Chordata</taxon>
        <taxon>Craniata</taxon>
        <taxon>Vertebrata</taxon>
        <taxon>Euteleostomi</taxon>
        <taxon>Actinopterygii</taxon>
        <taxon>Neopterygii</taxon>
        <taxon>Teleostei</taxon>
        <taxon>Ostariophysi</taxon>
        <taxon>Cypriniformes</taxon>
        <taxon>Nemacheilidae</taxon>
        <taxon>Triplophysa</taxon>
    </lineage>
</organism>
<evidence type="ECO:0000313" key="3">
    <source>
        <dbReference type="EMBL" id="KAA0721792.1"/>
    </source>
</evidence>
<evidence type="ECO:0000313" key="4">
    <source>
        <dbReference type="Proteomes" id="UP000324632"/>
    </source>
</evidence>
<protein>
    <submittedName>
        <fullName evidence="3">Complement C3</fullName>
    </submittedName>
</protein>
<comment type="caution">
    <text evidence="3">The sequence shown here is derived from an EMBL/GenBank/DDBJ whole genome shotgun (WGS) entry which is preliminary data.</text>
</comment>
<dbReference type="SUPFAM" id="SSF48239">
    <property type="entry name" value="Terpenoid cyclases/Protein prenyltransferases"/>
    <property type="match status" value="2"/>
</dbReference>
<dbReference type="SMART" id="SM01359">
    <property type="entry name" value="A2M_N_2"/>
    <property type="match status" value="1"/>
</dbReference>
<reference evidence="3 4" key="1">
    <citation type="journal article" date="2019" name="Mol. Ecol. Resour.">
        <title>Chromosome-level genome assembly of Triplophysa tibetana, a fish adapted to the harsh high-altitude environment of the Tibetan Plateau.</title>
        <authorList>
            <person name="Yang X."/>
            <person name="Liu H."/>
            <person name="Ma Z."/>
            <person name="Zou Y."/>
            <person name="Zou M."/>
            <person name="Mao Y."/>
            <person name="Li X."/>
            <person name="Wang H."/>
            <person name="Chen T."/>
            <person name="Wang W."/>
            <person name="Yang R."/>
        </authorList>
    </citation>
    <scope>NUCLEOTIDE SEQUENCE [LARGE SCALE GENOMIC DNA]</scope>
    <source>
        <strain evidence="3">TTIB1903HZAU</strain>
        <tissue evidence="3">Muscle</tissue>
    </source>
</reference>
<dbReference type="InterPro" id="IPR008993">
    <property type="entry name" value="TIMP-like_OB-fold"/>
</dbReference>
<dbReference type="InterPro" id="IPR008930">
    <property type="entry name" value="Terpenoid_cyclase/PrenylTrfase"/>
</dbReference>
<keyword evidence="1" id="KW-1015">Disulfide bond</keyword>
<dbReference type="Gene3D" id="2.20.210.20">
    <property type="match status" value="1"/>
</dbReference>
<dbReference type="InterPro" id="IPR019742">
    <property type="entry name" value="MacrogloblnA2_CS"/>
</dbReference>